<dbReference type="RefSeq" id="WP_206593363.1">
    <property type="nucleotide sequence ID" value="NZ_JAFKCS010000004.1"/>
</dbReference>
<dbReference type="Proteomes" id="UP000663992">
    <property type="component" value="Unassembled WGS sequence"/>
</dbReference>
<dbReference type="InterPro" id="IPR011295">
    <property type="entry name" value="UbiH"/>
</dbReference>
<dbReference type="SUPFAM" id="SSF51905">
    <property type="entry name" value="FAD/NAD(P)-binding domain"/>
    <property type="match status" value="1"/>
</dbReference>
<dbReference type="InterPro" id="IPR051205">
    <property type="entry name" value="UbiH/COQ6_monooxygenase"/>
</dbReference>
<comment type="pathway">
    <text evidence="2">Cofactor biosynthesis; ubiquinone biosynthesis.</text>
</comment>
<evidence type="ECO:0000313" key="10">
    <source>
        <dbReference type="Proteomes" id="UP000663992"/>
    </source>
</evidence>
<evidence type="ECO:0000256" key="5">
    <source>
        <dbReference type="ARBA" id="ARBA00022827"/>
    </source>
</evidence>
<dbReference type="InterPro" id="IPR036188">
    <property type="entry name" value="FAD/NAD-bd_sf"/>
</dbReference>
<dbReference type="NCBIfam" id="TIGR01988">
    <property type="entry name" value="Ubi-OHases"/>
    <property type="match status" value="1"/>
</dbReference>
<sequence length="395" mass="43359">MKAQRINLDVLIVGGGVVGCLLARALANSGLKLGIVEARPYEAQQNHPGFDSRTLALARHSAHYLWQLGFKSALQAASTPILSIKITDKGHLGQCYLDSKSQGIEALGYVISQQHLGNMLYSQLATQAMQWFCPEQVEAVQQQADTVQVSLTSGEQLTTRLLVVADGGDSSTARMLGVSSDIHDYGQVALVANVETEQPHHQRAFERFTPNGPLALLPIDERQAGLVWSLDTASQNEFGQLSDTQFLHRLQQAFGYDLGRFTRVSQRAIYPLRLVRSERGIAHRAVILGNAAHTLHPIAGQGFNLGLRDVQQLASQLNKLNGADPGGFDLLQRYQQQRHWDQRKVIGLTDGLVRIFSNQHAPLVMGRNLGLSFLQGCQGVKNLLAWQAMGYNGEN</sequence>
<dbReference type="PANTHER" id="PTHR43876:SF8">
    <property type="entry name" value="2-OCTAPRENYL-6-METHOXYPHENOL HYDROXYLASE"/>
    <property type="match status" value="1"/>
</dbReference>
<dbReference type="InterPro" id="IPR018168">
    <property type="entry name" value="Ubi_Hdrlase_CS"/>
</dbReference>
<dbReference type="PROSITE" id="PS01304">
    <property type="entry name" value="UBIH"/>
    <property type="match status" value="1"/>
</dbReference>
<organism evidence="9 10">
    <name type="scientific">Bowmanella yangjiangensis</name>
    <dbReference type="NCBI Taxonomy" id="2811230"/>
    <lineage>
        <taxon>Bacteria</taxon>
        <taxon>Pseudomonadati</taxon>
        <taxon>Pseudomonadota</taxon>
        <taxon>Gammaproteobacteria</taxon>
        <taxon>Alteromonadales</taxon>
        <taxon>Alteromonadaceae</taxon>
        <taxon>Bowmanella</taxon>
    </lineage>
</organism>
<dbReference type="Pfam" id="PF01494">
    <property type="entry name" value="FAD_binding_3"/>
    <property type="match status" value="1"/>
</dbReference>
<dbReference type="InterPro" id="IPR002938">
    <property type="entry name" value="FAD-bd"/>
</dbReference>
<evidence type="ECO:0000313" key="9">
    <source>
        <dbReference type="EMBL" id="MBN7819543.1"/>
    </source>
</evidence>
<name>A0ABS3CR06_9ALTE</name>
<dbReference type="PROSITE" id="PS51257">
    <property type="entry name" value="PROKAR_LIPOPROTEIN"/>
    <property type="match status" value="1"/>
</dbReference>
<evidence type="ECO:0000256" key="3">
    <source>
        <dbReference type="ARBA" id="ARBA00005349"/>
    </source>
</evidence>
<comment type="similarity">
    <text evidence="3">Belongs to the UbiH/COQ6 family.</text>
</comment>
<dbReference type="Gene3D" id="3.50.50.60">
    <property type="entry name" value="FAD/NAD(P)-binding domain"/>
    <property type="match status" value="2"/>
</dbReference>
<dbReference type="GO" id="GO:0016491">
    <property type="term" value="F:oxidoreductase activity"/>
    <property type="evidence" value="ECO:0007669"/>
    <property type="project" value="UniProtKB-KW"/>
</dbReference>
<keyword evidence="5" id="KW-0274">FAD</keyword>
<keyword evidence="7" id="KW-0503">Monooxygenase</keyword>
<evidence type="ECO:0000256" key="4">
    <source>
        <dbReference type="ARBA" id="ARBA00022630"/>
    </source>
</evidence>
<keyword evidence="10" id="KW-1185">Reference proteome</keyword>
<evidence type="ECO:0000256" key="6">
    <source>
        <dbReference type="ARBA" id="ARBA00023002"/>
    </source>
</evidence>
<evidence type="ECO:0000259" key="8">
    <source>
        <dbReference type="Pfam" id="PF01494"/>
    </source>
</evidence>
<dbReference type="PRINTS" id="PR00420">
    <property type="entry name" value="RNGMNOXGNASE"/>
</dbReference>
<gene>
    <name evidence="9" type="primary">ubiH</name>
    <name evidence="9" type="synonym">visB</name>
    <name evidence="9" type="ORF">J0A65_06685</name>
</gene>
<dbReference type="InterPro" id="IPR010971">
    <property type="entry name" value="UbiH/COQ6"/>
</dbReference>
<evidence type="ECO:0000256" key="7">
    <source>
        <dbReference type="ARBA" id="ARBA00023033"/>
    </source>
</evidence>
<proteinExistence type="inferred from homology"/>
<dbReference type="NCBIfam" id="NF004356">
    <property type="entry name" value="PRK05732.1"/>
    <property type="match status" value="1"/>
</dbReference>
<dbReference type="EC" id="1.14.13.-" evidence="9"/>
<dbReference type="EMBL" id="JAFKCS010000004">
    <property type="protein sequence ID" value="MBN7819543.1"/>
    <property type="molecule type" value="Genomic_DNA"/>
</dbReference>
<accession>A0ABS3CR06</accession>
<dbReference type="NCBIfam" id="TIGR01984">
    <property type="entry name" value="UbiH"/>
    <property type="match status" value="1"/>
</dbReference>
<evidence type="ECO:0000256" key="1">
    <source>
        <dbReference type="ARBA" id="ARBA00001974"/>
    </source>
</evidence>
<comment type="caution">
    <text evidence="9">The sequence shown here is derived from an EMBL/GenBank/DDBJ whole genome shotgun (WGS) entry which is preliminary data.</text>
</comment>
<keyword evidence="6 9" id="KW-0560">Oxidoreductase</keyword>
<keyword evidence="4" id="KW-0285">Flavoprotein</keyword>
<protein>
    <submittedName>
        <fullName evidence="9">2-octaprenyl-6-methoxyphenyl hydroxylase</fullName>
        <ecNumber evidence="9">1.14.13.-</ecNumber>
    </submittedName>
</protein>
<reference evidence="9 10" key="1">
    <citation type="submission" date="2021-03" db="EMBL/GenBank/DDBJ databases">
        <title>novel species isolated from a fishpond in China.</title>
        <authorList>
            <person name="Lu H."/>
            <person name="Cai Z."/>
        </authorList>
    </citation>
    <scope>NUCLEOTIDE SEQUENCE [LARGE SCALE GENOMIC DNA]</scope>
    <source>
        <strain evidence="9 10">Y57</strain>
    </source>
</reference>
<feature type="domain" description="FAD-binding" evidence="8">
    <location>
        <begin position="8"/>
        <end position="344"/>
    </location>
</feature>
<dbReference type="PANTHER" id="PTHR43876">
    <property type="entry name" value="UBIQUINONE BIOSYNTHESIS MONOOXYGENASE COQ6, MITOCHONDRIAL"/>
    <property type="match status" value="1"/>
</dbReference>
<evidence type="ECO:0000256" key="2">
    <source>
        <dbReference type="ARBA" id="ARBA00004749"/>
    </source>
</evidence>
<comment type="cofactor">
    <cofactor evidence="1">
        <name>FAD</name>
        <dbReference type="ChEBI" id="CHEBI:57692"/>
    </cofactor>
</comment>